<sequence>MRQLSFAFLLAGSHAVRGEPTSGSSASEAGTRPVTLRRIDPARNMRRFYSLEVEWDLLGNVVLVRRWGRIGSAGKVRLDAHAGEGEALAALQALQMAKARKGYQPMVRA</sequence>
<evidence type="ECO:0000313" key="3">
    <source>
        <dbReference type="Proteomes" id="UP001017257"/>
    </source>
</evidence>
<keyword evidence="2" id="KW-0614">Plasmid</keyword>
<dbReference type="Gene3D" id="2.20.140.10">
    <property type="entry name" value="WGR domain"/>
    <property type="match status" value="1"/>
</dbReference>
<dbReference type="RefSeq" id="WP_173946267.1">
    <property type="nucleotide sequence ID" value="NZ_CP102848.1"/>
</dbReference>
<dbReference type="InterPro" id="IPR036930">
    <property type="entry name" value="WGR_dom_sf"/>
</dbReference>
<gene>
    <name evidence="2" type="ORF">HPT29_028455</name>
</gene>
<dbReference type="EMBL" id="CP102848">
    <property type="protein sequence ID" value="UVF22886.1"/>
    <property type="molecule type" value="Genomic_DNA"/>
</dbReference>
<accession>A0ABY5S091</accession>
<name>A0ABY5S091_9HYPH</name>
<reference evidence="2" key="1">
    <citation type="submission" date="2022-08" db="EMBL/GenBank/DDBJ databases">
        <title>Microvirga terrae sp. nov., isolated from soil.</title>
        <authorList>
            <person name="Kim K.H."/>
            <person name="Seo Y.L."/>
            <person name="Kim J.M."/>
            <person name="Lee J.K."/>
            <person name="Han D.M."/>
            <person name="Jeon C.O."/>
        </authorList>
    </citation>
    <scope>NUCLEOTIDE SEQUENCE</scope>
    <source>
        <strain evidence="2">R24</strain>
        <plasmid evidence="2">pR24_3</plasmid>
    </source>
</reference>
<dbReference type="SMART" id="SM00773">
    <property type="entry name" value="WGR"/>
    <property type="match status" value="1"/>
</dbReference>
<organism evidence="2 3">
    <name type="scientific">Microvirga terrae</name>
    <dbReference type="NCBI Taxonomy" id="2740529"/>
    <lineage>
        <taxon>Bacteria</taxon>
        <taxon>Pseudomonadati</taxon>
        <taxon>Pseudomonadota</taxon>
        <taxon>Alphaproteobacteria</taxon>
        <taxon>Hyphomicrobiales</taxon>
        <taxon>Methylobacteriaceae</taxon>
        <taxon>Microvirga</taxon>
    </lineage>
</organism>
<dbReference type="SUPFAM" id="SSF142921">
    <property type="entry name" value="WGR domain-like"/>
    <property type="match status" value="1"/>
</dbReference>
<dbReference type="Proteomes" id="UP001017257">
    <property type="component" value="Plasmid pR24_3"/>
</dbReference>
<evidence type="ECO:0000259" key="1">
    <source>
        <dbReference type="PROSITE" id="PS51977"/>
    </source>
</evidence>
<dbReference type="InterPro" id="IPR049809">
    <property type="entry name" value="YehF/YfeS-like_WGR"/>
</dbReference>
<dbReference type="InterPro" id="IPR008893">
    <property type="entry name" value="WGR_domain"/>
</dbReference>
<evidence type="ECO:0000313" key="2">
    <source>
        <dbReference type="EMBL" id="UVF22886.1"/>
    </source>
</evidence>
<dbReference type="Pfam" id="PF05406">
    <property type="entry name" value="WGR"/>
    <property type="match status" value="1"/>
</dbReference>
<feature type="domain" description="WGR" evidence="1">
    <location>
        <begin position="22"/>
        <end position="109"/>
    </location>
</feature>
<geneLocation type="plasmid" evidence="2 3">
    <name>pR24_3</name>
</geneLocation>
<dbReference type="PROSITE" id="PS51977">
    <property type="entry name" value="WGR"/>
    <property type="match status" value="1"/>
</dbReference>
<keyword evidence="3" id="KW-1185">Reference proteome</keyword>
<proteinExistence type="predicted"/>
<dbReference type="CDD" id="cd07996">
    <property type="entry name" value="WGR_MMR_like"/>
    <property type="match status" value="1"/>
</dbReference>
<protein>
    <submittedName>
        <fullName evidence="2">WGR domain-containing protein</fullName>
    </submittedName>
</protein>